<name>A0A147BQ79_IXORI</name>
<evidence type="ECO:0000313" key="2">
    <source>
        <dbReference type="EMBL" id="JAR92918.1"/>
    </source>
</evidence>
<feature type="chain" id="PRO_5007542730" evidence="1">
    <location>
        <begin position="26"/>
        <end position="75"/>
    </location>
</feature>
<feature type="non-terminal residue" evidence="2">
    <location>
        <position position="75"/>
    </location>
</feature>
<dbReference type="EMBL" id="GEGO01002486">
    <property type="protein sequence ID" value="JAR92918.1"/>
    <property type="molecule type" value="Transcribed_RNA"/>
</dbReference>
<keyword evidence="1" id="KW-0732">Signal</keyword>
<accession>A0A147BQ79</accession>
<protein>
    <submittedName>
        <fullName evidence="2">Putative secreted protein</fullName>
    </submittedName>
</protein>
<organism evidence="2">
    <name type="scientific">Ixodes ricinus</name>
    <name type="common">Common tick</name>
    <name type="synonym">Acarus ricinus</name>
    <dbReference type="NCBI Taxonomy" id="34613"/>
    <lineage>
        <taxon>Eukaryota</taxon>
        <taxon>Metazoa</taxon>
        <taxon>Ecdysozoa</taxon>
        <taxon>Arthropoda</taxon>
        <taxon>Chelicerata</taxon>
        <taxon>Arachnida</taxon>
        <taxon>Acari</taxon>
        <taxon>Parasitiformes</taxon>
        <taxon>Ixodida</taxon>
        <taxon>Ixodoidea</taxon>
        <taxon>Ixodidae</taxon>
        <taxon>Ixodinae</taxon>
        <taxon>Ixodes</taxon>
    </lineage>
</organism>
<feature type="signal peptide" evidence="1">
    <location>
        <begin position="1"/>
        <end position="25"/>
    </location>
</feature>
<reference evidence="2" key="1">
    <citation type="journal article" date="2018" name="PLoS Negl. Trop. Dis.">
        <title>Sialome diversity of ticks revealed by RNAseq of single tick salivary glands.</title>
        <authorList>
            <person name="Perner J."/>
            <person name="Kropackova S."/>
            <person name="Kopacek P."/>
            <person name="Ribeiro J.M."/>
        </authorList>
    </citation>
    <scope>NUCLEOTIDE SEQUENCE</scope>
    <source>
        <strain evidence="2">Siblings of single egg batch collected in Ceske Budejovice</strain>
        <tissue evidence="2">Salivary glands</tissue>
    </source>
</reference>
<sequence length="75" mass="8501">MFPKIFSLRIFLAQLILFLYNYASAVISGSTSRPRHILTLVVIRGPSAWETGVAPSKPIPPYLFRHRNSQLKSET</sequence>
<dbReference type="AlphaFoldDB" id="A0A147BQ79"/>
<proteinExistence type="predicted"/>
<evidence type="ECO:0000256" key="1">
    <source>
        <dbReference type="SAM" id="SignalP"/>
    </source>
</evidence>